<accession>A0A6G9ZD29</accession>
<protein>
    <submittedName>
        <fullName evidence="3">Uncharacterized protein</fullName>
    </submittedName>
</protein>
<evidence type="ECO:0000256" key="2">
    <source>
        <dbReference type="SAM" id="Phobius"/>
    </source>
</evidence>
<evidence type="ECO:0000313" key="4">
    <source>
        <dbReference type="Proteomes" id="UP000500953"/>
    </source>
</evidence>
<feature type="transmembrane region" description="Helical" evidence="2">
    <location>
        <begin position="79"/>
        <end position="97"/>
    </location>
</feature>
<dbReference type="AlphaFoldDB" id="A0A6G9ZD29"/>
<keyword evidence="2" id="KW-0472">Membrane</keyword>
<feature type="region of interest" description="Disordered" evidence="1">
    <location>
        <begin position="36"/>
        <end position="58"/>
    </location>
</feature>
<keyword evidence="2" id="KW-0812">Transmembrane</keyword>
<sequence length="220" mass="22691">MSTTATTLRRTVRAASSRTRHLAGGVVIVFRPAAHADHDQAQRRGGSRPPHPSDGRRTSAETIVDADNLAAARAGAHRIAAVLAALALTAAGGLILAPPASAQTIQTLNTPTPTVAQGANTIVAWSLDNNADQHFVADVTAGGVEVDAGTLFFTATSGGEQEIVIPLTHLGTVTDGEQVQVTVSDTQDKAGTTTVLDEATITATLTCHPNPNRPGWNLCQ</sequence>
<organism evidence="3 4">
    <name type="scientific">Nocardia terpenica</name>
    <dbReference type="NCBI Taxonomy" id="455432"/>
    <lineage>
        <taxon>Bacteria</taxon>
        <taxon>Bacillati</taxon>
        <taxon>Actinomycetota</taxon>
        <taxon>Actinomycetes</taxon>
        <taxon>Mycobacteriales</taxon>
        <taxon>Nocardiaceae</taxon>
        <taxon>Nocardia</taxon>
    </lineage>
</organism>
<evidence type="ECO:0000256" key="1">
    <source>
        <dbReference type="SAM" id="MobiDB-lite"/>
    </source>
</evidence>
<dbReference type="EMBL" id="CP046173">
    <property type="protein sequence ID" value="QIS23448.1"/>
    <property type="molecule type" value="Genomic_DNA"/>
</dbReference>
<keyword evidence="2" id="KW-1133">Transmembrane helix</keyword>
<dbReference type="Proteomes" id="UP000500953">
    <property type="component" value="Chromosome"/>
</dbReference>
<reference evidence="3 4" key="1">
    <citation type="journal article" date="2019" name="ACS Chem. Biol.">
        <title>Identification and Mobilization of a Cryptic Antibiotic Biosynthesis Gene Locus from a Human-Pathogenic Nocardia Isolate.</title>
        <authorList>
            <person name="Herisse M."/>
            <person name="Ishida K."/>
            <person name="Porter J.L."/>
            <person name="Howden B."/>
            <person name="Hertweck C."/>
            <person name="Stinear T.P."/>
            <person name="Pidot S.J."/>
        </authorList>
    </citation>
    <scope>NUCLEOTIDE SEQUENCE [LARGE SCALE GENOMIC DNA]</scope>
    <source>
        <strain evidence="3 4">AUSMDU00012715</strain>
    </source>
</reference>
<proteinExistence type="predicted"/>
<name>A0A6G9ZD29_9NOCA</name>
<gene>
    <name evidence="3" type="ORF">F6W96_39185</name>
</gene>
<evidence type="ECO:0000313" key="3">
    <source>
        <dbReference type="EMBL" id="QIS23448.1"/>
    </source>
</evidence>
<dbReference type="RefSeq" id="WP_167490787.1">
    <property type="nucleotide sequence ID" value="NZ_CP046173.1"/>
</dbReference>